<evidence type="ECO:0000256" key="1">
    <source>
        <dbReference type="ARBA" id="ARBA00022729"/>
    </source>
</evidence>
<dbReference type="AlphaFoldDB" id="A0A6M8BSC8"/>
<name>A0A6M8BSC8_9CYAN</name>
<dbReference type="Gene3D" id="3.20.20.80">
    <property type="entry name" value="Glycosidases"/>
    <property type="match status" value="1"/>
</dbReference>
<organism evidence="3 4">
    <name type="scientific">Thermoleptolyngbya sichuanensis A183</name>
    <dbReference type="NCBI Taxonomy" id="2737172"/>
    <lineage>
        <taxon>Bacteria</taxon>
        <taxon>Bacillati</taxon>
        <taxon>Cyanobacteriota</taxon>
        <taxon>Cyanophyceae</taxon>
        <taxon>Oculatellales</taxon>
        <taxon>Oculatellaceae</taxon>
        <taxon>Thermoleptolyngbya</taxon>
        <taxon>Thermoleptolyngbya sichuanensis</taxon>
    </lineage>
</organism>
<evidence type="ECO:0000313" key="4">
    <source>
        <dbReference type="Proteomes" id="UP000505210"/>
    </source>
</evidence>
<protein>
    <submittedName>
        <fullName evidence="3">Family 10 glycosylhydrolase</fullName>
    </submittedName>
</protein>
<dbReference type="SUPFAM" id="SSF51445">
    <property type="entry name" value="(Trans)glycosidases"/>
    <property type="match status" value="1"/>
</dbReference>
<dbReference type="PANTHER" id="PTHR43405:SF1">
    <property type="entry name" value="GLYCOSYL HYDROLASE DIGH"/>
    <property type="match status" value="1"/>
</dbReference>
<accession>A0A6M8BSC8</accession>
<sequence>MLLHLPLGGMAQAALPTTELRGVWLTNIDSDVLFSSDRLSEGLRRLSRLHFNTIYPTVWNWGYTLYPSATAERVIGRRVDPHSGLQQRDMLAEAVQQGHRLGMAVVPWFEFGFMAPADSELARRHPDWLTQRRDGSQVVMEGIWPRVWMNPFHPQVQEFILSLIAELAANYEIDGLQLDDHFGLPAELGYDPYTIRLYQQEHQGQSPPANPYDAEWTRWRASRISAIMVRLFETVKSYRPDCLVALSPNTQDYAYRHYLQDWKTWERRGYVEELIIQIYRDNLSSFAAELSRPEIVEARSHIPVAIGILAGLKDRPARPEVIRQQVFAVRQQGFAGVSFFFYEMLHGRDRTLRTLFPRPAQRPRVG</sequence>
<reference evidence="3 4" key="1">
    <citation type="submission" date="2020-05" db="EMBL/GenBank/DDBJ databases">
        <title>Complete genome sequence of of a novel Thermoleptolyngbya strain isolated from hot springs of Ganzi, Sichuan China.</title>
        <authorList>
            <person name="Tang J."/>
            <person name="Daroch M."/>
            <person name="Li L."/>
            <person name="Waleron K."/>
            <person name="Waleron M."/>
            <person name="Waleron M."/>
        </authorList>
    </citation>
    <scope>NUCLEOTIDE SEQUENCE [LARGE SCALE GENOMIC DNA]</scope>
    <source>
        <strain evidence="3 4">PKUAC-SCTA183</strain>
    </source>
</reference>
<dbReference type="PANTHER" id="PTHR43405">
    <property type="entry name" value="GLYCOSYL HYDROLASE DIGH"/>
    <property type="match status" value="1"/>
</dbReference>
<dbReference type="EMBL" id="CP053661">
    <property type="protein sequence ID" value="QKD85095.1"/>
    <property type="molecule type" value="Genomic_DNA"/>
</dbReference>
<dbReference type="InterPro" id="IPR003790">
    <property type="entry name" value="GHL10"/>
</dbReference>
<keyword evidence="3" id="KW-0378">Hydrolase</keyword>
<dbReference type="Proteomes" id="UP000505210">
    <property type="component" value="Chromosome"/>
</dbReference>
<evidence type="ECO:0000313" key="3">
    <source>
        <dbReference type="EMBL" id="QKD85095.1"/>
    </source>
</evidence>
<keyword evidence="1" id="KW-0732">Signal</keyword>
<keyword evidence="4" id="KW-1185">Reference proteome</keyword>
<proteinExistence type="predicted"/>
<dbReference type="InterPro" id="IPR017853">
    <property type="entry name" value="GH"/>
</dbReference>
<dbReference type="KEGG" id="theu:HPC62_20170"/>
<evidence type="ECO:0000259" key="2">
    <source>
        <dbReference type="Pfam" id="PF02638"/>
    </source>
</evidence>
<dbReference type="InterPro" id="IPR052177">
    <property type="entry name" value="Divisome_Glycosyl_Hydrolase"/>
</dbReference>
<gene>
    <name evidence="3" type="ORF">HPC62_20170</name>
</gene>
<dbReference type="GO" id="GO:0016787">
    <property type="term" value="F:hydrolase activity"/>
    <property type="evidence" value="ECO:0007669"/>
    <property type="project" value="UniProtKB-KW"/>
</dbReference>
<dbReference type="Pfam" id="PF02638">
    <property type="entry name" value="GHL10"/>
    <property type="match status" value="1"/>
</dbReference>
<feature type="domain" description="Glycosyl hydrolase-like 10" evidence="2">
    <location>
        <begin position="19"/>
        <end position="316"/>
    </location>
</feature>